<dbReference type="GO" id="GO:0008270">
    <property type="term" value="F:zinc ion binding"/>
    <property type="evidence" value="ECO:0007669"/>
    <property type="project" value="UniProtKB-KW"/>
</dbReference>
<dbReference type="Gene3D" id="3.30.160.60">
    <property type="entry name" value="Classic Zinc Finger"/>
    <property type="match status" value="1"/>
</dbReference>
<keyword evidence="3 4" id="KW-0862">Zinc</keyword>
<feature type="domain" description="C3H1-type" evidence="6">
    <location>
        <begin position="51"/>
        <end position="79"/>
    </location>
</feature>
<dbReference type="PROSITE" id="PS50103">
    <property type="entry name" value="ZF_C3H1"/>
    <property type="match status" value="1"/>
</dbReference>
<dbReference type="SUPFAM" id="SSF57667">
    <property type="entry name" value="beta-beta-alpha zinc fingers"/>
    <property type="match status" value="1"/>
</dbReference>
<name>A0A1Q3F2T6_CULTA</name>
<keyword evidence="2 4" id="KW-0863">Zinc-finger</keyword>
<evidence type="ECO:0000259" key="6">
    <source>
        <dbReference type="PROSITE" id="PS50103"/>
    </source>
</evidence>
<reference evidence="7" key="1">
    <citation type="submission" date="2017-01" db="EMBL/GenBank/DDBJ databases">
        <title>A deep insight into the sialotranscriptome of adult male and female Cluex tarsalis mosquitoes.</title>
        <authorList>
            <person name="Ribeiro J.M."/>
            <person name="Moreira F."/>
            <person name="Bernard K.A."/>
            <person name="Calvo E."/>
        </authorList>
    </citation>
    <scope>NUCLEOTIDE SEQUENCE</scope>
    <source>
        <strain evidence="7">Kern County</strain>
        <tissue evidence="7">Salivary glands</tissue>
    </source>
</reference>
<dbReference type="InterPro" id="IPR000571">
    <property type="entry name" value="Znf_CCCH"/>
</dbReference>
<sequence>MGKKYFCDYCERHIQRDPSIVRKHNEGIPHCRARAEYYERFKDPSVILNEARRKKPCRTILAGAECQFGPNCRFNHFTPVEMDRLGQQVSWMARQEAKRTEETLQKLNNAPSIVQQFMERRAARLAKEQTEYKPFWSYPEELRDVDLPPSLREIDPSRIDSSGGFPQWG</sequence>
<dbReference type="InterPro" id="IPR036236">
    <property type="entry name" value="Znf_C2H2_sf"/>
</dbReference>
<dbReference type="InterPro" id="IPR041367">
    <property type="entry name" value="Znf-CCCH_4"/>
</dbReference>
<dbReference type="PANTHER" id="PTHR16465:SF0">
    <property type="entry name" value="ZINC FINGER MATRIN-TYPE PROTEIN 5"/>
    <property type="match status" value="1"/>
</dbReference>
<evidence type="ECO:0000256" key="4">
    <source>
        <dbReference type="PROSITE-ProRule" id="PRU00723"/>
    </source>
</evidence>
<dbReference type="EMBL" id="GFDL01013184">
    <property type="protein sequence ID" value="JAV21861.1"/>
    <property type="molecule type" value="Transcribed_RNA"/>
</dbReference>
<dbReference type="GO" id="GO:0005689">
    <property type="term" value="C:U12-type spliceosomal complex"/>
    <property type="evidence" value="ECO:0007669"/>
    <property type="project" value="TreeGrafter"/>
</dbReference>
<evidence type="ECO:0000256" key="2">
    <source>
        <dbReference type="ARBA" id="ARBA00022771"/>
    </source>
</evidence>
<feature type="region of interest" description="Disordered" evidence="5">
    <location>
        <begin position="147"/>
        <end position="169"/>
    </location>
</feature>
<accession>A0A1Q3F2T6</accession>
<protein>
    <recommendedName>
        <fullName evidence="6">C3H1-type domain-containing protein</fullName>
    </recommendedName>
</protein>
<feature type="zinc finger region" description="C3H1-type" evidence="4">
    <location>
        <begin position="51"/>
        <end position="79"/>
    </location>
</feature>
<dbReference type="InterPro" id="IPR013085">
    <property type="entry name" value="U1-CZ_Znf_C2H2"/>
</dbReference>
<evidence type="ECO:0000256" key="5">
    <source>
        <dbReference type="SAM" id="MobiDB-lite"/>
    </source>
</evidence>
<dbReference type="PANTHER" id="PTHR16465">
    <property type="entry name" value="NUCLEASE-RELATED"/>
    <property type="match status" value="1"/>
</dbReference>
<proteinExistence type="predicted"/>
<dbReference type="Pfam" id="PF18044">
    <property type="entry name" value="zf-CCCH_4"/>
    <property type="match status" value="1"/>
</dbReference>
<evidence type="ECO:0000256" key="1">
    <source>
        <dbReference type="ARBA" id="ARBA00022723"/>
    </source>
</evidence>
<keyword evidence="1 4" id="KW-0479">Metal-binding</keyword>
<dbReference type="AlphaFoldDB" id="A0A1Q3F2T6"/>
<evidence type="ECO:0000313" key="7">
    <source>
        <dbReference type="EMBL" id="JAV21861.1"/>
    </source>
</evidence>
<organism evidence="7">
    <name type="scientific">Culex tarsalis</name>
    <name type="common">Encephalitis mosquito</name>
    <dbReference type="NCBI Taxonomy" id="7177"/>
    <lineage>
        <taxon>Eukaryota</taxon>
        <taxon>Metazoa</taxon>
        <taxon>Ecdysozoa</taxon>
        <taxon>Arthropoda</taxon>
        <taxon>Hexapoda</taxon>
        <taxon>Insecta</taxon>
        <taxon>Pterygota</taxon>
        <taxon>Neoptera</taxon>
        <taxon>Endopterygota</taxon>
        <taxon>Diptera</taxon>
        <taxon>Nematocera</taxon>
        <taxon>Culicoidea</taxon>
        <taxon>Culicidae</taxon>
        <taxon>Culicinae</taxon>
        <taxon>Culicini</taxon>
        <taxon>Culex</taxon>
        <taxon>Culex</taxon>
    </lineage>
</organism>
<evidence type="ECO:0000256" key="3">
    <source>
        <dbReference type="ARBA" id="ARBA00022833"/>
    </source>
</evidence>
<dbReference type="Pfam" id="PF06220">
    <property type="entry name" value="zf-U1"/>
    <property type="match status" value="1"/>
</dbReference>
<feature type="compositionally biased region" description="Basic and acidic residues" evidence="5">
    <location>
        <begin position="147"/>
        <end position="158"/>
    </location>
</feature>